<dbReference type="AlphaFoldDB" id="A0AAD8JQ97"/>
<keyword evidence="2" id="KW-1185">Reference proteome</keyword>
<dbReference type="Proteomes" id="UP001229421">
    <property type="component" value="Unassembled WGS sequence"/>
</dbReference>
<dbReference type="EMBL" id="JAUHHV010000011">
    <property type="protein sequence ID" value="KAK1406721.1"/>
    <property type="molecule type" value="Genomic_DNA"/>
</dbReference>
<organism evidence="1 2">
    <name type="scientific">Tagetes erecta</name>
    <name type="common">African marigold</name>
    <dbReference type="NCBI Taxonomy" id="13708"/>
    <lineage>
        <taxon>Eukaryota</taxon>
        <taxon>Viridiplantae</taxon>
        <taxon>Streptophyta</taxon>
        <taxon>Embryophyta</taxon>
        <taxon>Tracheophyta</taxon>
        <taxon>Spermatophyta</taxon>
        <taxon>Magnoliopsida</taxon>
        <taxon>eudicotyledons</taxon>
        <taxon>Gunneridae</taxon>
        <taxon>Pentapetalae</taxon>
        <taxon>asterids</taxon>
        <taxon>campanulids</taxon>
        <taxon>Asterales</taxon>
        <taxon>Asteraceae</taxon>
        <taxon>Asteroideae</taxon>
        <taxon>Heliantheae alliance</taxon>
        <taxon>Tageteae</taxon>
        <taxon>Tagetes</taxon>
    </lineage>
</organism>
<sequence length="82" mass="8636">MSNIAGSRSQNLQDDDDRSVGALDQYIMSKTEIGSGSVVVLNSLVDRGLGRHSHANKVPMTTNGRVSIIVGNCSRGSTCDGK</sequence>
<comment type="caution">
    <text evidence="1">The sequence shown here is derived from an EMBL/GenBank/DDBJ whole genome shotgun (WGS) entry which is preliminary data.</text>
</comment>
<name>A0AAD8JQ97_TARER</name>
<gene>
    <name evidence="1" type="ORF">QVD17_38329</name>
</gene>
<accession>A0AAD8JQ97</accession>
<evidence type="ECO:0000313" key="2">
    <source>
        <dbReference type="Proteomes" id="UP001229421"/>
    </source>
</evidence>
<proteinExistence type="predicted"/>
<evidence type="ECO:0000313" key="1">
    <source>
        <dbReference type="EMBL" id="KAK1406721.1"/>
    </source>
</evidence>
<protein>
    <submittedName>
        <fullName evidence="1">Uncharacterized protein</fullName>
    </submittedName>
</protein>
<reference evidence="1" key="1">
    <citation type="journal article" date="2023" name="bioRxiv">
        <title>Improved chromosome-level genome assembly for marigold (Tagetes erecta).</title>
        <authorList>
            <person name="Jiang F."/>
            <person name="Yuan L."/>
            <person name="Wang S."/>
            <person name="Wang H."/>
            <person name="Xu D."/>
            <person name="Wang A."/>
            <person name="Fan W."/>
        </authorList>
    </citation>
    <scope>NUCLEOTIDE SEQUENCE</scope>
    <source>
        <strain evidence="1">WSJ</strain>
        <tissue evidence="1">Leaf</tissue>
    </source>
</reference>